<evidence type="ECO:0000313" key="2">
    <source>
        <dbReference type="EMBL" id="CAB4340578.1"/>
    </source>
</evidence>
<feature type="compositionally biased region" description="Polar residues" evidence="1">
    <location>
        <begin position="1"/>
        <end position="20"/>
    </location>
</feature>
<accession>A0A6J5ZGX3</accession>
<reference evidence="2" key="1">
    <citation type="submission" date="2020-05" db="EMBL/GenBank/DDBJ databases">
        <authorList>
            <person name="Chiriac C."/>
            <person name="Salcher M."/>
            <person name="Ghai R."/>
            <person name="Kavagutti S V."/>
        </authorList>
    </citation>
    <scope>NUCLEOTIDE SEQUENCE</scope>
</reference>
<feature type="region of interest" description="Disordered" evidence="1">
    <location>
        <begin position="1"/>
        <end position="41"/>
    </location>
</feature>
<gene>
    <name evidence="2" type="ORF">UFOPK3775_00879</name>
</gene>
<protein>
    <submittedName>
        <fullName evidence="2">Unannotated protein</fullName>
    </submittedName>
</protein>
<proteinExistence type="predicted"/>
<name>A0A6J5ZGX3_9ZZZZ</name>
<dbReference type="AlphaFoldDB" id="A0A6J5ZGX3"/>
<evidence type="ECO:0000256" key="1">
    <source>
        <dbReference type="SAM" id="MobiDB-lite"/>
    </source>
</evidence>
<organism evidence="2">
    <name type="scientific">freshwater metagenome</name>
    <dbReference type="NCBI Taxonomy" id="449393"/>
    <lineage>
        <taxon>unclassified sequences</taxon>
        <taxon>metagenomes</taxon>
        <taxon>ecological metagenomes</taxon>
    </lineage>
</organism>
<dbReference type="EMBL" id="CAESAK010000118">
    <property type="protein sequence ID" value="CAB4340578.1"/>
    <property type="molecule type" value="Genomic_DNA"/>
</dbReference>
<sequence>MRSNLHDGGSTSKVDSSTSHPTERRCPAISEGESSRPSVLDISCGSTLTTGAKYARPSETVSTCLADESCVINCTNRAEENSARDWSTVLSNRREASDESLCRREFFAIATGSKRTASTAIREVVSVISDSSPPIVPAKASGFLSSQTIKSSGSSVRSCPSRVVNFITLPARLIERTPEILSASNA</sequence>